<evidence type="ECO:0000256" key="1">
    <source>
        <dbReference type="RuleBase" id="RU004508"/>
    </source>
</evidence>
<dbReference type="NCBIfam" id="TIGR02379">
    <property type="entry name" value="ECA_wecE"/>
    <property type="match status" value="1"/>
</dbReference>
<proteinExistence type="inferred from homology"/>
<dbReference type="SUPFAM" id="SSF53383">
    <property type="entry name" value="PLP-dependent transferases"/>
    <property type="match status" value="1"/>
</dbReference>
<comment type="similarity">
    <text evidence="1">Belongs to the DegT/DnrJ/EryC1 family.</text>
</comment>
<reference evidence="2 3" key="1">
    <citation type="submission" date="2023-02" db="EMBL/GenBank/DDBJ databases">
        <title>Oceanobacillus kimchii IFOP_LL358 isolated form Alexandrium catenella lab strain.</title>
        <authorList>
            <person name="Gajardo G."/>
            <person name="Ueki S."/>
            <person name="Maruyama F."/>
        </authorList>
    </citation>
    <scope>NUCLEOTIDE SEQUENCE [LARGE SCALE GENOMIC DNA]</scope>
    <source>
        <strain evidence="2 3">IFOP_LL358</strain>
    </source>
</reference>
<dbReference type="Proteomes" id="UP001275436">
    <property type="component" value="Unassembled WGS sequence"/>
</dbReference>
<dbReference type="Pfam" id="PF01041">
    <property type="entry name" value="DegT_DnrJ_EryC1"/>
    <property type="match status" value="1"/>
</dbReference>
<dbReference type="Gene3D" id="3.90.1150.10">
    <property type="entry name" value="Aspartate Aminotransferase, domain 1"/>
    <property type="match status" value="1"/>
</dbReference>
<dbReference type="PANTHER" id="PTHR30244:SF34">
    <property type="entry name" value="DTDP-4-AMINO-4,6-DIDEOXYGALACTOSE TRANSAMINASE"/>
    <property type="match status" value="1"/>
</dbReference>
<sequence>MIPFNVPCHIGREEETIAEAIKEQKLSGNGRFSRYCTTWLENHLEAKKAILTPSCTAALEMSAILTNVSEGDEVIMPSYTFVSTANAFALRGAHIRFVDVEPTTMNIDPKAIKAAISHRTKAIVVVHYAGVACDMVPIMKLANEHQLWVIEDAAQGLKSQYNGRPLGTIGHLGTFSFHDTKNYTCGEGGALIINDEAFVERAEIIQEKGTDRSKFVRGEVDKYTWRDIGSSYLTSELNAAYLSVQLDQAEVINQDRLAAWYLYQKGLKPLEEKGILDLPTIPTGYKHNAHMFYIKTRTEEERNELIKYLKEQEIMAVTHYVPLHQSEAGKYYGSFSGEDVYTTSHSSRLLRLPLYYGITKKDVAYVIQTIQQFYSA</sequence>
<name>A0ABQ5TL86_9BACI</name>
<evidence type="ECO:0000313" key="2">
    <source>
        <dbReference type="EMBL" id="GLO67081.1"/>
    </source>
</evidence>
<dbReference type="PANTHER" id="PTHR30244">
    <property type="entry name" value="TRANSAMINASE"/>
    <property type="match status" value="1"/>
</dbReference>
<organism evidence="2 3">
    <name type="scientific">Oceanobacillus kimchii</name>
    <dbReference type="NCBI Taxonomy" id="746691"/>
    <lineage>
        <taxon>Bacteria</taxon>
        <taxon>Bacillati</taxon>
        <taxon>Bacillota</taxon>
        <taxon>Bacilli</taxon>
        <taxon>Bacillales</taxon>
        <taxon>Bacillaceae</taxon>
        <taxon>Oceanobacillus</taxon>
    </lineage>
</organism>
<dbReference type="InterPro" id="IPR015424">
    <property type="entry name" value="PyrdxlP-dep_Trfase"/>
</dbReference>
<evidence type="ECO:0000313" key="3">
    <source>
        <dbReference type="Proteomes" id="UP001275436"/>
    </source>
</evidence>
<dbReference type="Gene3D" id="3.40.640.10">
    <property type="entry name" value="Type I PLP-dependent aspartate aminotransferase-like (Major domain)"/>
    <property type="match status" value="1"/>
</dbReference>
<dbReference type="CDD" id="cd00616">
    <property type="entry name" value="AHBA_syn"/>
    <property type="match status" value="1"/>
</dbReference>
<dbReference type="InterPro" id="IPR015421">
    <property type="entry name" value="PyrdxlP-dep_Trfase_major"/>
</dbReference>
<dbReference type="NCBIfam" id="NF008687">
    <property type="entry name" value="PRK11706.1"/>
    <property type="match status" value="1"/>
</dbReference>
<dbReference type="EMBL" id="BSKO01000001">
    <property type="protein sequence ID" value="GLO67081.1"/>
    <property type="molecule type" value="Genomic_DNA"/>
</dbReference>
<keyword evidence="3" id="KW-1185">Reference proteome</keyword>
<dbReference type="RefSeq" id="WP_215065105.1">
    <property type="nucleotide sequence ID" value="NZ_BSKO01000001.1"/>
</dbReference>
<dbReference type="PIRSF" id="PIRSF000390">
    <property type="entry name" value="PLP_StrS"/>
    <property type="match status" value="1"/>
</dbReference>
<comment type="caution">
    <text evidence="2">The sequence shown here is derived from an EMBL/GenBank/DDBJ whole genome shotgun (WGS) entry which is preliminary data.</text>
</comment>
<gene>
    <name evidence="2" type="primary">rffA</name>
    <name evidence="2" type="ORF">MACH08_28650</name>
</gene>
<protein>
    <submittedName>
        <fullName evidence="2">dTDP-4-amino-4,6-dideoxygalactose transaminase</fullName>
    </submittedName>
</protein>
<dbReference type="InterPro" id="IPR015422">
    <property type="entry name" value="PyrdxlP-dep_Trfase_small"/>
</dbReference>
<dbReference type="InterPro" id="IPR000653">
    <property type="entry name" value="DegT/StrS_aminotransferase"/>
</dbReference>
<keyword evidence="1" id="KW-0663">Pyridoxal phosphate</keyword>
<accession>A0ABQ5TL86</accession>
<dbReference type="InterPro" id="IPR012749">
    <property type="entry name" value="WecE-like"/>
</dbReference>